<dbReference type="PANTHER" id="PTHR24559">
    <property type="entry name" value="TRANSPOSON TY3-I GAG-POL POLYPROTEIN"/>
    <property type="match status" value="1"/>
</dbReference>
<evidence type="ECO:0000313" key="2">
    <source>
        <dbReference type="EMBL" id="WMV54691.1"/>
    </source>
</evidence>
<protein>
    <recommendedName>
        <fullName evidence="1">Reverse transcriptase domain-containing protein</fullName>
    </recommendedName>
</protein>
<evidence type="ECO:0000259" key="1">
    <source>
        <dbReference type="Pfam" id="PF00078"/>
    </source>
</evidence>
<feature type="domain" description="Reverse transcriptase" evidence="1">
    <location>
        <begin position="25"/>
        <end position="106"/>
    </location>
</feature>
<dbReference type="InterPro" id="IPR053134">
    <property type="entry name" value="RNA-dir_DNA_polymerase"/>
</dbReference>
<gene>
    <name evidence="2" type="ORF">MTR67_048076</name>
</gene>
<dbReference type="AlphaFoldDB" id="A0AAF0ZX11"/>
<dbReference type="InterPro" id="IPR043128">
    <property type="entry name" value="Rev_trsase/Diguanyl_cyclase"/>
</dbReference>
<dbReference type="Proteomes" id="UP001234989">
    <property type="component" value="Chromosome 11"/>
</dbReference>
<keyword evidence="3" id="KW-1185">Reference proteome</keyword>
<sequence>MGIQGKIKSPELRNIKIKPLSLCPYGTFASKLIPFGLCNAPVTFQRFMMSIFPDMEKETIEVFMDDFSMVGDSFDRCLMHLTEGIVLGHQISQKGVEVARVKIEVIEKLPPPRSMFSWACRRARVPRDEKKNMIVIPTSSTNIWHIEDEY</sequence>
<reference evidence="2" key="1">
    <citation type="submission" date="2023-08" db="EMBL/GenBank/DDBJ databases">
        <title>A de novo genome assembly of Solanum verrucosum Schlechtendal, a Mexican diploid species geographically isolated from the other diploid A-genome species in potato relatives.</title>
        <authorList>
            <person name="Hosaka K."/>
        </authorList>
    </citation>
    <scope>NUCLEOTIDE SEQUENCE</scope>
    <source>
        <tissue evidence="2">Young leaves</tissue>
    </source>
</reference>
<accession>A0AAF0ZX11</accession>
<dbReference type="EMBL" id="CP133622">
    <property type="protein sequence ID" value="WMV54691.1"/>
    <property type="molecule type" value="Genomic_DNA"/>
</dbReference>
<organism evidence="2 3">
    <name type="scientific">Solanum verrucosum</name>
    <dbReference type="NCBI Taxonomy" id="315347"/>
    <lineage>
        <taxon>Eukaryota</taxon>
        <taxon>Viridiplantae</taxon>
        <taxon>Streptophyta</taxon>
        <taxon>Embryophyta</taxon>
        <taxon>Tracheophyta</taxon>
        <taxon>Spermatophyta</taxon>
        <taxon>Magnoliopsida</taxon>
        <taxon>eudicotyledons</taxon>
        <taxon>Gunneridae</taxon>
        <taxon>Pentapetalae</taxon>
        <taxon>asterids</taxon>
        <taxon>lamiids</taxon>
        <taxon>Solanales</taxon>
        <taxon>Solanaceae</taxon>
        <taxon>Solanoideae</taxon>
        <taxon>Solaneae</taxon>
        <taxon>Solanum</taxon>
    </lineage>
</organism>
<name>A0AAF0ZX11_SOLVR</name>
<dbReference type="InterPro" id="IPR000477">
    <property type="entry name" value="RT_dom"/>
</dbReference>
<dbReference type="SUPFAM" id="SSF56672">
    <property type="entry name" value="DNA/RNA polymerases"/>
    <property type="match status" value="1"/>
</dbReference>
<evidence type="ECO:0000313" key="3">
    <source>
        <dbReference type="Proteomes" id="UP001234989"/>
    </source>
</evidence>
<dbReference type="Gene3D" id="3.30.70.270">
    <property type="match status" value="1"/>
</dbReference>
<dbReference type="PANTHER" id="PTHR24559:SF444">
    <property type="entry name" value="REVERSE TRANSCRIPTASE DOMAIN-CONTAINING PROTEIN"/>
    <property type="match status" value="1"/>
</dbReference>
<proteinExistence type="predicted"/>
<dbReference type="InterPro" id="IPR043502">
    <property type="entry name" value="DNA/RNA_pol_sf"/>
</dbReference>
<dbReference type="Pfam" id="PF00078">
    <property type="entry name" value="RVT_1"/>
    <property type="match status" value="1"/>
</dbReference>